<dbReference type="InterPro" id="IPR027443">
    <property type="entry name" value="IPNS-like_sf"/>
</dbReference>
<keyword evidence="1" id="KW-0560">Oxidoreductase</keyword>
<sequence>MIPLIDCSPIAEGAFEDVSFEDYKIVAREIGKAMTGIGMCNLINHGVPIEKVKKIYEVSKEFFELPAETKLKYKKRSPKKSFHGYSGPGDEFLNESEKNSTELKESWDCWGADAYDEKMFPNDELPDFEPAFDDVRSDLENAGKKILRCIEIFFDLEEGTLTSTHKNLGDHSIKTQTQIRSLYYYTLNPDNNFPENAIRCGEHSDWGTITFLIQDMVGGLEVKTSDGQWISAVPVENAILLNSGQLIEYWTGGHFHAALHRVKIITEGREAHNPRQSLVYFISPDGDANVFPIVPTLPKKEVNFWKFNNRPVNAYDHYQRLLGDMIPSIDYSPIAEGAFEDVSFEDYKIVAREIGKAMTGIGMCNLINHGVPIEKIKKIYEVSKEFFELPAETKLKYRKISPIKSFHGYSSPGEERRRNLHRTSRILGLLGSGWLR</sequence>
<dbReference type="OrthoDB" id="288590at2759"/>
<reference evidence="3" key="1">
    <citation type="submission" date="2022-07" db="EMBL/GenBank/DDBJ databases">
        <authorList>
            <person name="Trinca V."/>
            <person name="Uliana J.V.C."/>
            <person name="Torres T.T."/>
            <person name="Ward R.J."/>
            <person name="Monesi N."/>
        </authorList>
    </citation>
    <scope>NUCLEOTIDE SEQUENCE</scope>
    <source>
        <strain evidence="3">HSMRA1968</strain>
        <tissue evidence="3">Whole embryos</tissue>
    </source>
</reference>
<dbReference type="AlphaFoldDB" id="A0A9Q0MK87"/>
<dbReference type="InterPro" id="IPR050231">
    <property type="entry name" value="Iron_ascorbate_oxido_reductase"/>
</dbReference>
<organism evidence="3 4">
    <name type="scientific">Pseudolycoriella hygida</name>
    <dbReference type="NCBI Taxonomy" id="35572"/>
    <lineage>
        <taxon>Eukaryota</taxon>
        <taxon>Metazoa</taxon>
        <taxon>Ecdysozoa</taxon>
        <taxon>Arthropoda</taxon>
        <taxon>Hexapoda</taxon>
        <taxon>Insecta</taxon>
        <taxon>Pterygota</taxon>
        <taxon>Neoptera</taxon>
        <taxon>Endopterygota</taxon>
        <taxon>Diptera</taxon>
        <taxon>Nematocera</taxon>
        <taxon>Sciaroidea</taxon>
        <taxon>Sciaridae</taxon>
        <taxon>Pseudolycoriella</taxon>
    </lineage>
</organism>
<dbReference type="Pfam" id="PF14226">
    <property type="entry name" value="DIOX_N"/>
    <property type="match status" value="2"/>
</dbReference>
<gene>
    <name evidence="3" type="primary">frbA</name>
    <name evidence="3" type="ORF">Bhyg_16870</name>
</gene>
<dbReference type="InterPro" id="IPR005123">
    <property type="entry name" value="Oxoglu/Fe-dep_dioxygenase_dom"/>
</dbReference>
<dbReference type="PANTHER" id="PTHR47990">
    <property type="entry name" value="2-OXOGLUTARATE (2OG) AND FE(II)-DEPENDENT OXYGENASE SUPERFAMILY PROTEIN-RELATED"/>
    <property type="match status" value="1"/>
</dbReference>
<evidence type="ECO:0000313" key="4">
    <source>
        <dbReference type="Proteomes" id="UP001151699"/>
    </source>
</evidence>
<dbReference type="InterPro" id="IPR044861">
    <property type="entry name" value="IPNS-like_FE2OG_OXY"/>
</dbReference>
<dbReference type="PROSITE" id="PS51471">
    <property type="entry name" value="FE2OG_OXY"/>
    <property type="match status" value="1"/>
</dbReference>
<feature type="domain" description="Fe2OG dioxygenase" evidence="2">
    <location>
        <begin position="175"/>
        <end position="284"/>
    </location>
</feature>
<dbReference type="Pfam" id="PF03171">
    <property type="entry name" value="2OG-FeII_Oxy"/>
    <property type="match status" value="1"/>
</dbReference>
<keyword evidence="1" id="KW-0479">Metal-binding</keyword>
<comment type="caution">
    <text evidence="3">The sequence shown here is derived from an EMBL/GenBank/DDBJ whole genome shotgun (WGS) entry which is preliminary data.</text>
</comment>
<name>A0A9Q0MK87_9DIPT</name>
<evidence type="ECO:0000256" key="1">
    <source>
        <dbReference type="RuleBase" id="RU003682"/>
    </source>
</evidence>
<dbReference type="GO" id="GO:0051213">
    <property type="term" value="F:dioxygenase activity"/>
    <property type="evidence" value="ECO:0007669"/>
    <property type="project" value="UniProtKB-KW"/>
</dbReference>
<dbReference type="PRINTS" id="PR00682">
    <property type="entry name" value="IPNSYNTHASE"/>
</dbReference>
<dbReference type="Proteomes" id="UP001151699">
    <property type="component" value="Unassembled WGS sequence"/>
</dbReference>
<evidence type="ECO:0000259" key="2">
    <source>
        <dbReference type="PROSITE" id="PS51471"/>
    </source>
</evidence>
<comment type="similarity">
    <text evidence="1">Belongs to the iron/ascorbate-dependent oxidoreductase family.</text>
</comment>
<dbReference type="GO" id="GO:0046872">
    <property type="term" value="F:metal ion binding"/>
    <property type="evidence" value="ECO:0007669"/>
    <property type="project" value="UniProtKB-KW"/>
</dbReference>
<protein>
    <submittedName>
        <fullName evidence="3">2-oxoglutarate-dependent dioxygenase frbA</fullName>
    </submittedName>
</protein>
<accession>A0A9Q0MK87</accession>
<dbReference type="SUPFAM" id="SSF51197">
    <property type="entry name" value="Clavaminate synthase-like"/>
    <property type="match status" value="2"/>
</dbReference>
<keyword evidence="3" id="KW-0223">Dioxygenase</keyword>
<dbReference type="EMBL" id="WJQU01002292">
    <property type="protein sequence ID" value="KAJ6633026.1"/>
    <property type="molecule type" value="Genomic_DNA"/>
</dbReference>
<proteinExistence type="inferred from homology"/>
<keyword evidence="4" id="KW-1185">Reference proteome</keyword>
<dbReference type="Gene3D" id="2.60.120.330">
    <property type="entry name" value="B-lactam Antibiotic, Isopenicillin N Synthase, Chain"/>
    <property type="match status" value="2"/>
</dbReference>
<evidence type="ECO:0000313" key="3">
    <source>
        <dbReference type="EMBL" id="KAJ6633026.1"/>
    </source>
</evidence>
<dbReference type="InterPro" id="IPR026992">
    <property type="entry name" value="DIOX_N"/>
</dbReference>
<keyword evidence="1" id="KW-0408">Iron</keyword>